<evidence type="ECO:0000256" key="3">
    <source>
        <dbReference type="ARBA" id="ARBA00023125"/>
    </source>
</evidence>
<dbReference type="Gene3D" id="1.10.10.10">
    <property type="entry name" value="Winged helix-like DNA-binding domain superfamily/Winged helix DNA-binding domain"/>
    <property type="match status" value="1"/>
</dbReference>
<dbReference type="EMBL" id="JAOQKJ010000002">
    <property type="protein sequence ID" value="MCU6743313.1"/>
    <property type="molecule type" value="Genomic_DNA"/>
</dbReference>
<protein>
    <submittedName>
        <fullName evidence="6">LysR family transcriptional regulator</fullName>
    </submittedName>
</protein>
<reference evidence="6 7" key="1">
    <citation type="journal article" date="2021" name="ISME Commun">
        <title>Automated analysis of genomic sequences facilitates high-throughput and comprehensive description of bacteria.</title>
        <authorList>
            <person name="Hitch T.C.A."/>
        </authorList>
    </citation>
    <scope>NUCLEOTIDE SEQUENCE [LARGE SCALE GENOMIC DNA]</scope>
    <source>
        <strain evidence="6 7">Sanger_18</strain>
    </source>
</reference>
<name>A0ABT2SZ90_9FIRM</name>
<dbReference type="Gene3D" id="3.40.190.290">
    <property type="match status" value="1"/>
</dbReference>
<dbReference type="InterPro" id="IPR036388">
    <property type="entry name" value="WH-like_DNA-bd_sf"/>
</dbReference>
<dbReference type="PANTHER" id="PTHR30126:SF40">
    <property type="entry name" value="HTH-TYPE TRANSCRIPTIONAL REGULATOR GLTR"/>
    <property type="match status" value="1"/>
</dbReference>
<comment type="similarity">
    <text evidence="1">Belongs to the LysR transcriptional regulatory family.</text>
</comment>
<dbReference type="RefSeq" id="WP_262572953.1">
    <property type="nucleotide sequence ID" value="NZ_JAOQKJ010000002.1"/>
</dbReference>
<keyword evidence="3" id="KW-0238">DNA-binding</keyword>
<gene>
    <name evidence="6" type="ORF">OCV77_02140</name>
</gene>
<accession>A0ABT2SZ90</accession>
<keyword evidence="7" id="KW-1185">Reference proteome</keyword>
<dbReference type="Proteomes" id="UP001652432">
    <property type="component" value="Unassembled WGS sequence"/>
</dbReference>
<dbReference type="InterPro" id="IPR000847">
    <property type="entry name" value="LysR_HTH_N"/>
</dbReference>
<evidence type="ECO:0000256" key="1">
    <source>
        <dbReference type="ARBA" id="ARBA00009437"/>
    </source>
</evidence>
<evidence type="ECO:0000313" key="6">
    <source>
        <dbReference type="EMBL" id="MCU6743313.1"/>
    </source>
</evidence>
<proteinExistence type="inferred from homology"/>
<dbReference type="Pfam" id="PF03466">
    <property type="entry name" value="LysR_substrate"/>
    <property type="match status" value="1"/>
</dbReference>
<dbReference type="SUPFAM" id="SSF46785">
    <property type="entry name" value="Winged helix' DNA-binding domain"/>
    <property type="match status" value="1"/>
</dbReference>
<sequence length="297" mass="33895">MEIRELKTFVTAAEYMNFSKAAEKLGYTQASVTLQIQHLEKELSVCLFDRIGKKVYLTDKGTLLLEHAQILIRNIESLTAKLQDNTASMETIRIGISESLLSCDFSDLIHTFESHYSNISLILKTGVRDHLSELMMRNELDFSFIIDQNVGDPDWNGTVLGSDQAYFTAAPSHPLFQNRNLAITDLLSEKIILTEQDFGYSQALLQLLSREGIFLKASLETGNTDFIRAMLLKENCISYLPRYVIEKELSSRQLAILPLPQYSVTVYRQIIYRKNKYLTPAMSSLIRLIREQYGTSK</sequence>
<dbReference type="Pfam" id="PF00126">
    <property type="entry name" value="HTH_1"/>
    <property type="match status" value="1"/>
</dbReference>
<keyword evidence="2" id="KW-0805">Transcription regulation</keyword>
<organism evidence="6 7">
    <name type="scientific">Suilimivivens aceti</name>
    <dbReference type="NCBI Taxonomy" id="2981774"/>
    <lineage>
        <taxon>Bacteria</taxon>
        <taxon>Bacillati</taxon>
        <taxon>Bacillota</taxon>
        <taxon>Clostridia</taxon>
        <taxon>Lachnospirales</taxon>
        <taxon>Lachnospiraceae</taxon>
        <taxon>Suilimivivens</taxon>
    </lineage>
</organism>
<keyword evidence="4" id="KW-0804">Transcription</keyword>
<dbReference type="PROSITE" id="PS50931">
    <property type="entry name" value="HTH_LYSR"/>
    <property type="match status" value="1"/>
</dbReference>
<evidence type="ECO:0000259" key="5">
    <source>
        <dbReference type="PROSITE" id="PS50931"/>
    </source>
</evidence>
<dbReference type="PANTHER" id="PTHR30126">
    <property type="entry name" value="HTH-TYPE TRANSCRIPTIONAL REGULATOR"/>
    <property type="match status" value="1"/>
</dbReference>
<dbReference type="SUPFAM" id="SSF53850">
    <property type="entry name" value="Periplasmic binding protein-like II"/>
    <property type="match status" value="1"/>
</dbReference>
<evidence type="ECO:0000256" key="2">
    <source>
        <dbReference type="ARBA" id="ARBA00023015"/>
    </source>
</evidence>
<dbReference type="CDD" id="cd05466">
    <property type="entry name" value="PBP2_LTTR_substrate"/>
    <property type="match status" value="1"/>
</dbReference>
<dbReference type="InterPro" id="IPR005119">
    <property type="entry name" value="LysR_subst-bd"/>
</dbReference>
<comment type="caution">
    <text evidence="6">The sequence shown here is derived from an EMBL/GenBank/DDBJ whole genome shotgun (WGS) entry which is preliminary data.</text>
</comment>
<evidence type="ECO:0000313" key="7">
    <source>
        <dbReference type="Proteomes" id="UP001652432"/>
    </source>
</evidence>
<evidence type="ECO:0000256" key="4">
    <source>
        <dbReference type="ARBA" id="ARBA00023163"/>
    </source>
</evidence>
<feature type="domain" description="HTH lysR-type" evidence="5">
    <location>
        <begin position="1"/>
        <end position="58"/>
    </location>
</feature>
<dbReference type="InterPro" id="IPR036390">
    <property type="entry name" value="WH_DNA-bd_sf"/>
</dbReference>
<dbReference type="PRINTS" id="PR00039">
    <property type="entry name" value="HTHLYSR"/>
</dbReference>